<gene>
    <name evidence="1" type="ORF">SO802_023752</name>
</gene>
<keyword evidence="2" id="KW-1185">Reference proteome</keyword>
<dbReference type="Proteomes" id="UP001459277">
    <property type="component" value="Unassembled WGS sequence"/>
</dbReference>
<evidence type="ECO:0000313" key="2">
    <source>
        <dbReference type="Proteomes" id="UP001459277"/>
    </source>
</evidence>
<sequence length="53" mass="6365">MEENREILIFSNKKRNKKQHEQKSLCSQRISELPDFHIMTHLQIPRTSMDAAR</sequence>
<dbReference type="EMBL" id="JAZDWU010000008">
    <property type="protein sequence ID" value="KAK9994049.1"/>
    <property type="molecule type" value="Genomic_DNA"/>
</dbReference>
<name>A0AAW2CA89_9ROSI</name>
<organism evidence="1 2">
    <name type="scientific">Lithocarpus litseifolius</name>
    <dbReference type="NCBI Taxonomy" id="425828"/>
    <lineage>
        <taxon>Eukaryota</taxon>
        <taxon>Viridiplantae</taxon>
        <taxon>Streptophyta</taxon>
        <taxon>Embryophyta</taxon>
        <taxon>Tracheophyta</taxon>
        <taxon>Spermatophyta</taxon>
        <taxon>Magnoliopsida</taxon>
        <taxon>eudicotyledons</taxon>
        <taxon>Gunneridae</taxon>
        <taxon>Pentapetalae</taxon>
        <taxon>rosids</taxon>
        <taxon>fabids</taxon>
        <taxon>Fagales</taxon>
        <taxon>Fagaceae</taxon>
        <taxon>Lithocarpus</taxon>
    </lineage>
</organism>
<dbReference type="AlphaFoldDB" id="A0AAW2CA89"/>
<protein>
    <recommendedName>
        <fullName evidence="3">Ycf15</fullName>
    </recommendedName>
</protein>
<comment type="caution">
    <text evidence="1">The sequence shown here is derived from an EMBL/GenBank/DDBJ whole genome shotgun (WGS) entry which is preliminary data.</text>
</comment>
<proteinExistence type="predicted"/>
<accession>A0AAW2CA89</accession>
<evidence type="ECO:0008006" key="3">
    <source>
        <dbReference type="Google" id="ProtNLM"/>
    </source>
</evidence>
<reference evidence="1 2" key="1">
    <citation type="submission" date="2024-01" db="EMBL/GenBank/DDBJ databases">
        <title>A telomere-to-telomere, gap-free genome of sweet tea (Lithocarpus litseifolius).</title>
        <authorList>
            <person name="Zhou J."/>
        </authorList>
    </citation>
    <scope>NUCLEOTIDE SEQUENCE [LARGE SCALE GENOMIC DNA]</scope>
    <source>
        <strain evidence="1">Zhou-2022a</strain>
        <tissue evidence="1">Leaf</tissue>
    </source>
</reference>
<evidence type="ECO:0000313" key="1">
    <source>
        <dbReference type="EMBL" id="KAK9994049.1"/>
    </source>
</evidence>